<feature type="region of interest" description="Disordered" evidence="1">
    <location>
        <begin position="382"/>
        <end position="505"/>
    </location>
</feature>
<feature type="compositionally biased region" description="Polar residues" evidence="1">
    <location>
        <begin position="382"/>
        <end position="400"/>
    </location>
</feature>
<organism evidence="3 4">
    <name type="scientific">Hondaea fermentalgiana</name>
    <dbReference type="NCBI Taxonomy" id="2315210"/>
    <lineage>
        <taxon>Eukaryota</taxon>
        <taxon>Sar</taxon>
        <taxon>Stramenopiles</taxon>
        <taxon>Bigyra</taxon>
        <taxon>Labyrinthulomycetes</taxon>
        <taxon>Thraustochytrida</taxon>
        <taxon>Thraustochytriidae</taxon>
        <taxon>Hondaea</taxon>
    </lineage>
</organism>
<evidence type="ECO:0000313" key="3">
    <source>
        <dbReference type="EMBL" id="GBG26149.1"/>
    </source>
</evidence>
<feature type="compositionally biased region" description="Polar residues" evidence="1">
    <location>
        <begin position="549"/>
        <end position="560"/>
    </location>
</feature>
<keyword evidence="2" id="KW-1133">Transmembrane helix</keyword>
<feature type="compositionally biased region" description="Basic and acidic residues" evidence="1">
    <location>
        <begin position="715"/>
        <end position="733"/>
    </location>
</feature>
<accession>A0A2R5G751</accession>
<protein>
    <submittedName>
        <fullName evidence="3">Uncharacterized protein</fullName>
    </submittedName>
</protein>
<feature type="compositionally biased region" description="Polar residues" evidence="1">
    <location>
        <begin position="486"/>
        <end position="500"/>
    </location>
</feature>
<feature type="region of interest" description="Disordered" evidence="1">
    <location>
        <begin position="520"/>
        <end position="581"/>
    </location>
</feature>
<feature type="transmembrane region" description="Helical" evidence="2">
    <location>
        <begin position="1074"/>
        <end position="1094"/>
    </location>
</feature>
<dbReference type="Proteomes" id="UP000241890">
    <property type="component" value="Unassembled WGS sequence"/>
</dbReference>
<feature type="compositionally biased region" description="Acidic residues" evidence="1">
    <location>
        <begin position="745"/>
        <end position="756"/>
    </location>
</feature>
<feature type="compositionally biased region" description="Basic and acidic residues" evidence="1">
    <location>
        <begin position="686"/>
        <end position="708"/>
    </location>
</feature>
<reference evidence="3 4" key="1">
    <citation type="submission" date="2017-12" db="EMBL/GenBank/DDBJ databases">
        <title>Sequencing, de novo assembly and annotation of complete genome of a new Thraustochytrid species, strain FCC1311.</title>
        <authorList>
            <person name="Sedici K."/>
            <person name="Godart F."/>
            <person name="Aiese Cigliano R."/>
            <person name="Sanseverino W."/>
            <person name="Barakat M."/>
            <person name="Ortet P."/>
            <person name="Marechal E."/>
            <person name="Cagnac O."/>
            <person name="Amato A."/>
        </authorList>
    </citation>
    <scope>NUCLEOTIDE SEQUENCE [LARGE SCALE GENOMIC DNA]</scope>
</reference>
<gene>
    <name evidence="3" type="ORF">FCC1311_023692</name>
</gene>
<sequence>MTNVEGAARSENTDVVSLGVAETVDPKCNLEFCSQQTFRKSYQRNNKTGGKKHLRCFPMCGKDHKNSRACEVPLRARFVSPAITADSQFMYIALARFLPLNPDGKTVCVDDLTDRLGDIDLGAEVAMTRITQFERSADAPFEPLYSAKLVQFAPSNVLFEFRERAWHYGWKGGRYKQNTEHILRLYVFEGPLSIVENGKLNANSKEVVRCVARLSSPVFTVYSSRSAPKPDKTKVDKSPYAESDKQIPAYAHQRGDFVPFASVANMALGHAEQPSGEPSGLLDQNAPSHTLRQHAYSGLSALGTMEPMGGTDQLYIQWDEDANFLSQPAHGFGNFGASSADHIPHASTLDGYVGEFEAGKRKDVPYDESEAAKRRRVVDSYYETSTETGSVGNSTLPSTSSRHHASDYMSSPSDSLNSESNSPPRQPSEDPIQPIKEEEWDSSLQQQPAAPGNPSFRTTERAYNGAVKTEPSSGPAYSQVIDGSVEQKQPSSRSQFQTPATEAPFSHMTMNVTSDGAEADDLLGLDFGPDGFSMNEPLSQPLDYPGNFSHHTPQQQSQATLPPPPRQQTHHHHQHHQHHGMDNFQDHRLVHRASSNASVNAQRALHGPAESELALFDDVGANIFTHPGDTDYQPPSHPVRYEAANSYPARQMQVNVDEDFPLEPLDLQRKPVAFYHHPVTNVPQLHDAKRGPTDGADVPKDGPSHTGDDGTDADADAKEEPRKEPAAKDESAAKDGATSRVGSSENDDQDELDATDSESTKTGDADVTESPLDASKEVSVPRSDATHVQESKEQVDSREKTSFRADHDLPLENYDHAQTGARAGPSLERLERDIDLEGGERLEEAAPKQRSTEQPERVETDVSERTVSQIDPSRSARYASSNHDDYPIMVATHDDDDDGDDHESHHTIPELIHTIKRLLVQVWRTNPCFIIAVISFVVLVVLLGVMEGIHMPPPPDQVPKECRDFGIDVDDIYAPPADEVRHLPGAQAFLVHRPRPILNFIHQKMNSGGLGDGPHGPERRALFTNRIGSSREMWSHRGLGKLGIQECLEEIEFFNKITMIRADKLRYEDRLRSAVAAFGALCAFTTIVAGVMYYRQHNRPRTHSGTGIARAVELTDVNPTPTAHPVEDGIVVAQEVDPGTHSSHNQGNQIGVV</sequence>
<feature type="region of interest" description="Disordered" evidence="1">
    <location>
        <begin position="224"/>
        <end position="243"/>
    </location>
</feature>
<feature type="compositionally biased region" description="Low complexity" evidence="1">
    <location>
        <begin position="410"/>
        <end position="423"/>
    </location>
</feature>
<dbReference type="EMBL" id="BEYU01000019">
    <property type="protein sequence ID" value="GBG26149.1"/>
    <property type="molecule type" value="Genomic_DNA"/>
</dbReference>
<comment type="caution">
    <text evidence="3">The sequence shown here is derived from an EMBL/GenBank/DDBJ whole genome shotgun (WGS) entry which is preliminary data.</text>
</comment>
<evidence type="ECO:0000313" key="4">
    <source>
        <dbReference type="Proteomes" id="UP000241890"/>
    </source>
</evidence>
<feature type="compositionally biased region" description="Basic and acidic residues" evidence="1">
    <location>
        <begin position="828"/>
        <end position="864"/>
    </location>
</feature>
<evidence type="ECO:0000256" key="2">
    <source>
        <dbReference type="SAM" id="Phobius"/>
    </source>
</evidence>
<evidence type="ECO:0000256" key="1">
    <source>
        <dbReference type="SAM" id="MobiDB-lite"/>
    </source>
</evidence>
<dbReference type="AlphaFoldDB" id="A0A2R5G751"/>
<keyword evidence="2" id="KW-0812">Transmembrane</keyword>
<keyword evidence="4" id="KW-1185">Reference proteome</keyword>
<feature type="compositionally biased region" description="Basic and acidic residues" evidence="1">
    <location>
        <begin position="228"/>
        <end position="243"/>
    </location>
</feature>
<feature type="transmembrane region" description="Helical" evidence="2">
    <location>
        <begin position="929"/>
        <end position="946"/>
    </location>
</feature>
<feature type="region of interest" description="Disordered" evidence="1">
    <location>
        <begin position="679"/>
        <end position="904"/>
    </location>
</feature>
<feature type="compositionally biased region" description="Basic residues" evidence="1">
    <location>
        <begin position="568"/>
        <end position="578"/>
    </location>
</feature>
<keyword evidence="2" id="KW-0472">Membrane</keyword>
<dbReference type="InParanoid" id="A0A2R5G751"/>
<feature type="compositionally biased region" description="Basic and acidic residues" evidence="1">
    <location>
        <begin position="784"/>
        <end position="815"/>
    </location>
</feature>
<name>A0A2R5G751_9STRA</name>
<proteinExistence type="predicted"/>